<evidence type="ECO:0000313" key="4">
    <source>
        <dbReference type="Proteomes" id="UP000431080"/>
    </source>
</evidence>
<evidence type="ECO:0000313" key="3">
    <source>
        <dbReference type="EMBL" id="MRG59656.1"/>
    </source>
</evidence>
<dbReference type="Proteomes" id="UP000431080">
    <property type="component" value="Unassembled WGS sequence"/>
</dbReference>
<evidence type="ECO:0000256" key="2">
    <source>
        <dbReference type="ARBA" id="ARBA00023002"/>
    </source>
</evidence>
<dbReference type="SUPFAM" id="SSF51735">
    <property type="entry name" value="NAD(P)-binding Rossmann-fold domains"/>
    <property type="match status" value="1"/>
</dbReference>
<comment type="caution">
    <text evidence="3">The sequence shown here is derived from an EMBL/GenBank/DDBJ whole genome shotgun (WGS) entry which is preliminary data.</text>
</comment>
<keyword evidence="2" id="KW-0560">Oxidoreductase</keyword>
<dbReference type="EMBL" id="WJIF01000003">
    <property type="protein sequence ID" value="MRG59656.1"/>
    <property type="molecule type" value="Genomic_DNA"/>
</dbReference>
<gene>
    <name evidence="3" type="ORF">GE115_07190</name>
</gene>
<dbReference type="RefSeq" id="WP_153684108.1">
    <property type="nucleotide sequence ID" value="NZ_WJIF01000003.1"/>
</dbReference>
<proteinExistence type="inferred from homology"/>
<sequence>MTGGSSGFGEISARRISRTPGTRLLVGARGAVPDGLEARPLDLASLASVRAFADAVREWLDAGAPATGRHGDGRIDSMVLNAGIVRPDADGRTVDGFETTFQVDHLAHALLLRLLLDRLADDATVVFTTSGTHDPAEHARFPLPRHADARRLAHPERDHELDARPRVAGRRAYTTAKLCAVLTARAVDTGIAAPGRHLTGIAFCPGETPGTGLVRDLPLPARIGWRLLAGPLRRLSPESNRPEASGRALADLALGFVRPPDRGDAGPWSYAVLRSGRLGWRPVPPLAADDEAMIALWRDSAELCGLPAAQSVPASGSGWASKR</sequence>
<dbReference type="AlphaFoldDB" id="A0A6I2FB41"/>
<dbReference type="GO" id="GO:0016491">
    <property type="term" value="F:oxidoreductase activity"/>
    <property type="evidence" value="ECO:0007669"/>
    <property type="project" value="UniProtKB-KW"/>
</dbReference>
<name>A0A6I2FB41_9MICO</name>
<protein>
    <submittedName>
        <fullName evidence="3">Dehydrogenase</fullName>
    </submittedName>
</protein>
<organism evidence="3 4">
    <name type="scientific">Agromyces agglutinans</name>
    <dbReference type="NCBI Taxonomy" id="2662258"/>
    <lineage>
        <taxon>Bacteria</taxon>
        <taxon>Bacillati</taxon>
        <taxon>Actinomycetota</taxon>
        <taxon>Actinomycetes</taxon>
        <taxon>Micrococcales</taxon>
        <taxon>Microbacteriaceae</taxon>
        <taxon>Agromyces</taxon>
    </lineage>
</organism>
<dbReference type="PANTHER" id="PTHR24320">
    <property type="entry name" value="RETINOL DEHYDROGENASE"/>
    <property type="match status" value="1"/>
</dbReference>
<comment type="similarity">
    <text evidence="1">Belongs to the short-chain dehydrogenases/reductases (SDR) family.</text>
</comment>
<dbReference type="PANTHER" id="PTHR24320:SF152">
    <property type="entry name" value="SHORT-CHAIN DEHYDROGENASE_REDUCTASE FAMILY PROTEIN"/>
    <property type="match status" value="1"/>
</dbReference>
<reference evidence="3 4" key="1">
    <citation type="submission" date="2019-10" db="EMBL/GenBank/DDBJ databases">
        <authorList>
            <person name="Nie G."/>
            <person name="Ming H."/>
            <person name="Yi B."/>
        </authorList>
    </citation>
    <scope>NUCLEOTIDE SEQUENCE [LARGE SCALE GENOMIC DNA]</scope>
    <source>
        <strain evidence="3 4">CFH 90414</strain>
    </source>
</reference>
<keyword evidence="4" id="KW-1185">Reference proteome</keyword>
<dbReference type="Gene3D" id="3.40.50.720">
    <property type="entry name" value="NAD(P)-binding Rossmann-like Domain"/>
    <property type="match status" value="1"/>
</dbReference>
<dbReference type="InterPro" id="IPR036291">
    <property type="entry name" value="NAD(P)-bd_dom_sf"/>
</dbReference>
<evidence type="ECO:0000256" key="1">
    <source>
        <dbReference type="ARBA" id="ARBA00006484"/>
    </source>
</evidence>
<accession>A0A6I2FB41</accession>